<dbReference type="EMBL" id="VORT01000034">
    <property type="protein sequence ID" value="TXD71200.1"/>
    <property type="molecule type" value="Genomic_DNA"/>
</dbReference>
<feature type="domain" description="DUF7507" evidence="3">
    <location>
        <begin position="381"/>
        <end position="486"/>
    </location>
</feature>
<protein>
    <recommendedName>
        <fullName evidence="6">DUF11 domain-containing protein</fullName>
    </recommendedName>
</protein>
<dbReference type="InterPro" id="IPR044023">
    <property type="entry name" value="Ig_7"/>
</dbReference>
<dbReference type="Pfam" id="PF24346">
    <property type="entry name" value="DUF7507"/>
    <property type="match status" value="5"/>
</dbReference>
<feature type="region of interest" description="Disordered" evidence="1">
    <location>
        <begin position="472"/>
        <end position="491"/>
    </location>
</feature>
<evidence type="ECO:0000256" key="1">
    <source>
        <dbReference type="SAM" id="MobiDB-lite"/>
    </source>
</evidence>
<feature type="compositionally biased region" description="Polar residues" evidence="1">
    <location>
        <begin position="472"/>
        <end position="482"/>
    </location>
</feature>
<feature type="domain" description="DUF7507" evidence="3">
    <location>
        <begin position="135"/>
        <end position="241"/>
    </location>
</feature>
<feature type="domain" description="DUF7507" evidence="3">
    <location>
        <begin position="632"/>
        <end position="682"/>
    </location>
</feature>
<feature type="domain" description="DUF7507" evidence="3">
    <location>
        <begin position="522"/>
        <end position="612"/>
    </location>
</feature>
<gene>
    <name evidence="4" type="ORF">ESU54_17605</name>
</gene>
<dbReference type="InterPro" id="IPR047589">
    <property type="entry name" value="DUF11_rpt"/>
</dbReference>
<name>A0A5C6YVL5_9FLAO</name>
<dbReference type="Pfam" id="PF19081">
    <property type="entry name" value="Ig_7"/>
    <property type="match status" value="2"/>
</dbReference>
<evidence type="ECO:0000313" key="4">
    <source>
        <dbReference type="EMBL" id="TXD71200.1"/>
    </source>
</evidence>
<dbReference type="InterPro" id="IPR051172">
    <property type="entry name" value="Chlamydia_OmcB"/>
</dbReference>
<feature type="non-terminal residue" evidence="4">
    <location>
        <position position="684"/>
    </location>
</feature>
<feature type="compositionally biased region" description="Polar residues" evidence="1">
    <location>
        <begin position="593"/>
        <end position="612"/>
    </location>
</feature>
<feature type="non-terminal residue" evidence="4">
    <location>
        <position position="1"/>
    </location>
</feature>
<dbReference type="PANTHER" id="PTHR34819">
    <property type="entry name" value="LARGE CYSTEINE-RICH PERIPLASMIC PROTEIN OMCB"/>
    <property type="match status" value="1"/>
</dbReference>
<dbReference type="NCBIfam" id="TIGR01451">
    <property type="entry name" value="B_ant_repeat"/>
    <property type="match status" value="5"/>
</dbReference>
<accession>A0A5C6YVL5</accession>
<evidence type="ECO:0008006" key="6">
    <source>
        <dbReference type="Google" id="ProtNLM"/>
    </source>
</evidence>
<dbReference type="Proteomes" id="UP000321497">
    <property type="component" value="Unassembled WGS sequence"/>
</dbReference>
<evidence type="ECO:0000259" key="2">
    <source>
        <dbReference type="Pfam" id="PF19081"/>
    </source>
</evidence>
<sequence length="684" mass="70745">VWYNQAVGGSIVNSPIRNTVGSVTYYAQANVNNGGCSSLTRTPVTLTITAAPGAPVSGGNQTECALDPIQTLTATATVPAGQSVVWYDQASGGNIVTPSWSSIGSVTYYAQANLNNGGCGSLTRTAVTLTLNNCGIQLEKIASPNNQQGCTPIAPGESITYTFNVSNPLGNAPVSNIELRDILIDPTNNPLPGPISGDTSNPGVLDAGETWVFTASYTVTQPDITNGQVQNTATVNGLVQTSGNPYPVSTSDTVTVSLCQNAEMSIVKSSTSATGDCISFEVDDTIDYKFVVTNDGDVDITNVVVNDTKLGGVIAGPSIGDINNDNILNVGEVWTYNATYAVTQLDIDFGSVVNTATVSGNTALGTRNATSNTVTVMICGNPSIALIKVGSYDGTDQNGKCISAPDDVITYTFSVKNTGNVTLTNVIVTDAGVTMSGAPISLAPGQEDNTTFTASYTITQTDIDAGMYSNQALATGTPQNGPDVTDDSDDNSYTENDPTIVTICNFPCIDLIKIGSYNGTDPTGTCISAPGDLITYTFKILNTGNVTMTNVIVTDPLVAVIGGPIASMAPGAEDTTTFTASYAITQEDIDAGQFTNQAKVTGTPPTGPNSTDISDDNSYAEDDPTVIEICQNPVIAIVKTGVFNDVDGNQCADAGIDTITYTFTVTNAGNVSLSNITVTDPLLQ</sequence>
<dbReference type="AlphaFoldDB" id="A0A5C6YVL5"/>
<feature type="domain" description="Ig-like" evidence="2">
    <location>
        <begin position="52"/>
        <end position="132"/>
    </location>
</feature>
<feature type="region of interest" description="Disordered" evidence="1">
    <location>
        <begin position="593"/>
        <end position="620"/>
    </location>
</feature>
<evidence type="ECO:0000259" key="3">
    <source>
        <dbReference type="Pfam" id="PF24346"/>
    </source>
</evidence>
<feature type="domain" description="Ig-like" evidence="2">
    <location>
        <begin position="2"/>
        <end position="49"/>
    </location>
</feature>
<reference evidence="4 5" key="1">
    <citation type="submission" date="2019-08" db="EMBL/GenBank/DDBJ databases">
        <title>Genome of Aequorivita antarctica SW49 (type strain).</title>
        <authorList>
            <person name="Bowman J.P."/>
        </authorList>
    </citation>
    <scope>NUCLEOTIDE SEQUENCE [LARGE SCALE GENOMIC DNA]</scope>
    <source>
        <strain evidence="4 5">SW49</strain>
    </source>
</reference>
<organism evidence="4 5">
    <name type="scientific">Aequorivita antarctica</name>
    <dbReference type="NCBI Taxonomy" id="153266"/>
    <lineage>
        <taxon>Bacteria</taxon>
        <taxon>Pseudomonadati</taxon>
        <taxon>Bacteroidota</taxon>
        <taxon>Flavobacteriia</taxon>
        <taxon>Flavobacteriales</taxon>
        <taxon>Flavobacteriaceae</taxon>
        <taxon>Aequorivita</taxon>
    </lineage>
</organism>
<feature type="domain" description="DUF7507" evidence="3">
    <location>
        <begin position="262"/>
        <end position="366"/>
    </location>
</feature>
<dbReference type="PANTHER" id="PTHR34819:SF3">
    <property type="entry name" value="CELL SURFACE PROTEIN"/>
    <property type="match status" value="1"/>
</dbReference>
<dbReference type="InterPro" id="IPR055354">
    <property type="entry name" value="DUF7507"/>
</dbReference>
<keyword evidence="5" id="KW-1185">Reference proteome</keyword>
<comment type="caution">
    <text evidence="4">The sequence shown here is derived from an EMBL/GenBank/DDBJ whole genome shotgun (WGS) entry which is preliminary data.</text>
</comment>
<proteinExistence type="predicted"/>
<evidence type="ECO:0000313" key="5">
    <source>
        <dbReference type="Proteomes" id="UP000321497"/>
    </source>
</evidence>